<evidence type="ECO:0000313" key="2">
    <source>
        <dbReference type="Proteomes" id="UP001732700"/>
    </source>
</evidence>
<accession>A0ACD5WLP2</accession>
<proteinExistence type="predicted"/>
<dbReference type="EnsemblPlants" id="AVESA.00010b.r2.4CG1255910.1">
    <property type="protein sequence ID" value="AVESA.00010b.r2.4CG1255910.1.CDS"/>
    <property type="gene ID" value="AVESA.00010b.r2.4CG1255910"/>
</dbReference>
<reference evidence="1" key="1">
    <citation type="submission" date="2021-05" db="EMBL/GenBank/DDBJ databases">
        <authorList>
            <person name="Scholz U."/>
            <person name="Mascher M."/>
            <person name="Fiebig A."/>
        </authorList>
    </citation>
    <scope>NUCLEOTIDE SEQUENCE [LARGE SCALE GENOMIC DNA]</scope>
</reference>
<protein>
    <submittedName>
        <fullName evidence="1">Uncharacterized protein</fullName>
    </submittedName>
</protein>
<organism evidence="1 2">
    <name type="scientific">Avena sativa</name>
    <name type="common">Oat</name>
    <dbReference type="NCBI Taxonomy" id="4498"/>
    <lineage>
        <taxon>Eukaryota</taxon>
        <taxon>Viridiplantae</taxon>
        <taxon>Streptophyta</taxon>
        <taxon>Embryophyta</taxon>
        <taxon>Tracheophyta</taxon>
        <taxon>Spermatophyta</taxon>
        <taxon>Magnoliopsida</taxon>
        <taxon>Liliopsida</taxon>
        <taxon>Poales</taxon>
        <taxon>Poaceae</taxon>
        <taxon>BOP clade</taxon>
        <taxon>Pooideae</taxon>
        <taxon>Poodae</taxon>
        <taxon>Poeae</taxon>
        <taxon>Poeae Chloroplast Group 1 (Aveneae type)</taxon>
        <taxon>Aveninae</taxon>
        <taxon>Avena</taxon>
    </lineage>
</organism>
<evidence type="ECO:0000313" key="1">
    <source>
        <dbReference type="EnsemblPlants" id="AVESA.00010b.r2.4CG1255910.1.CDS"/>
    </source>
</evidence>
<sequence length="518" mass="57736">MAQRAPFNNLDPATAGDARRKGSDPHDLDRSMELMLSLIYSNLPDFPLYDGRRLPPALPASDGVDRITRLPRELQRKIVSRLPVKDAARTAVLSWRWRMIWLSTPLVLIDAHLLPKGQAFPPAYASSPPIAAAVSTIFEAHPGPFSCVHLVCSRMDSHRAQLARWLQLFAAKGVQDLALVNRPWPRDMRLPATLFTINTLTRLYLGLWKLPDAAALRGASFPHLRELGLCCVEMEHGDVDSLVARSPVLEILNILACFKGLRLRLVSQSLRCVQISGGIMENIAVVKAPNLERLILYARCDPDRGLCTRVRIGDAPKLHTFGYLEPVHVLEIRDTIIMPGIKASTRTMVTSVKILSLHVRFGVRDDVKMVPTFLRCFPNVERLHIMSAKCDKPTGDLTLKFWEESGPIDNIVSRVNVMSLREFRGEPGEVGFLEFFFQSARVLKTAIVVTANPDHTPFLKDVAFSKVRRSSRNMASKSCKMFVLGSNGPAGGDVWNFKTGANFSFQDPFSVAEILSRG</sequence>
<dbReference type="Proteomes" id="UP001732700">
    <property type="component" value="Chromosome 4C"/>
</dbReference>
<keyword evidence="2" id="KW-1185">Reference proteome</keyword>
<reference evidence="1" key="2">
    <citation type="submission" date="2025-09" db="UniProtKB">
        <authorList>
            <consortium name="EnsemblPlants"/>
        </authorList>
    </citation>
    <scope>IDENTIFICATION</scope>
</reference>
<name>A0ACD5WLP2_AVESA</name>